<proteinExistence type="predicted"/>
<feature type="compositionally biased region" description="Acidic residues" evidence="1">
    <location>
        <begin position="14"/>
        <end position="76"/>
    </location>
</feature>
<gene>
    <name evidence="2" type="ORF">SCF082_LOCUS47987</name>
</gene>
<feature type="compositionally biased region" description="Acidic residues" evidence="1">
    <location>
        <begin position="83"/>
        <end position="104"/>
    </location>
</feature>
<organism evidence="2 3">
    <name type="scientific">Durusdinium trenchii</name>
    <dbReference type="NCBI Taxonomy" id="1381693"/>
    <lineage>
        <taxon>Eukaryota</taxon>
        <taxon>Sar</taxon>
        <taxon>Alveolata</taxon>
        <taxon>Dinophyceae</taxon>
        <taxon>Suessiales</taxon>
        <taxon>Symbiodiniaceae</taxon>
        <taxon>Durusdinium</taxon>
    </lineage>
</organism>
<accession>A0ABP0RQT5</accession>
<evidence type="ECO:0000313" key="3">
    <source>
        <dbReference type="Proteomes" id="UP001642464"/>
    </source>
</evidence>
<evidence type="ECO:0000313" key="2">
    <source>
        <dbReference type="EMBL" id="CAK9102669.1"/>
    </source>
</evidence>
<dbReference type="GO" id="GO:0005840">
    <property type="term" value="C:ribosome"/>
    <property type="evidence" value="ECO:0007669"/>
    <property type="project" value="UniProtKB-KW"/>
</dbReference>
<sequence>MSSKLAAAKQSAEVDSDGEGDDDESEDDESAEGQEECEEEDGSGCEEEEEEEEDDDEEADKEEDEQEDEGDEDECAESPAGEASDEDEAEGEGEEESMDEDDPCVEEKSSNAYKKLAAATETTEALAKKVRNSTTHKKEWDKFSKSAKTKAFPVELAPMFRKNKNSLFGMWLDCGQEWGNVAVAVKQEQEQSMLARSQWEAVQAKELKEKLSEAKFKELLEKRTADGLIYKDRDFPDDPEELWVYMPKGKIVRQDDRTSEKTSLKATTNVDSEGLLAMTGDGGCFQPGALPSVVAASEGGAQKLLAALDDERKSVTKAKRVKPEKNDMEDVKPQTPLEQALDRLPKVLEQATKARSLGIRLKSIEFADDLSARLLKHAAAMEKLYMEFQEKTNLEADGEKDYVALNAEWNSKGAWFQKAQAG</sequence>
<protein>
    <submittedName>
        <fullName evidence="2">30S ribosomal protein S6</fullName>
    </submittedName>
</protein>
<keyword evidence="2" id="KW-0687">Ribonucleoprotein</keyword>
<comment type="caution">
    <text evidence="2">The sequence shown here is derived from an EMBL/GenBank/DDBJ whole genome shotgun (WGS) entry which is preliminary data.</text>
</comment>
<keyword evidence="2" id="KW-0689">Ribosomal protein</keyword>
<evidence type="ECO:0000256" key="1">
    <source>
        <dbReference type="SAM" id="MobiDB-lite"/>
    </source>
</evidence>
<feature type="compositionally biased region" description="Low complexity" evidence="1">
    <location>
        <begin position="114"/>
        <end position="125"/>
    </location>
</feature>
<name>A0ABP0RQT5_9DINO</name>
<dbReference type="Proteomes" id="UP001642464">
    <property type="component" value="Unassembled WGS sequence"/>
</dbReference>
<reference evidence="2 3" key="1">
    <citation type="submission" date="2024-02" db="EMBL/GenBank/DDBJ databases">
        <authorList>
            <person name="Chen Y."/>
            <person name="Shah S."/>
            <person name="Dougan E. K."/>
            <person name="Thang M."/>
            <person name="Chan C."/>
        </authorList>
    </citation>
    <scope>NUCLEOTIDE SEQUENCE [LARGE SCALE GENOMIC DNA]</scope>
</reference>
<keyword evidence="3" id="KW-1185">Reference proteome</keyword>
<dbReference type="EMBL" id="CAXAMM010042043">
    <property type="protein sequence ID" value="CAK9102669.1"/>
    <property type="molecule type" value="Genomic_DNA"/>
</dbReference>
<feature type="region of interest" description="Disordered" evidence="1">
    <location>
        <begin position="1"/>
        <end position="142"/>
    </location>
</feature>